<dbReference type="GO" id="GO:0005549">
    <property type="term" value="F:odorant binding"/>
    <property type="evidence" value="ECO:0007669"/>
    <property type="project" value="TreeGrafter"/>
</dbReference>
<dbReference type="PROSITE" id="PS50262">
    <property type="entry name" value="G_PROTEIN_RECEP_F1_2"/>
    <property type="match status" value="1"/>
</dbReference>
<proteinExistence type="predicted"/>
<dbReference type="AlphaFoldDB" id="A0AAD9DM90"/>
<accession>A0AAD9DM90</accession>
<dbReference type="PANTHER" id="PTHR26451">
    <property type="entry name" value="G_PROTEIN_RECEP_F1_2 DOMAIN-CONTAINING PROTEIN"/>
    <property type="match status" value="1"/>
</dbReference>
<dbReference type="SUPFAM" id="SSF81321">
    <property type="entry name" value="Family A G protein-coupled receptor-like"/>
    <property type="match status" value="1"/>
</dbReference>
<feature type="transmembrane region" description="Helical" evidence="6">
    <location>
        <begin position="206"/>
        <end position="233"/>
    </location>
</feature>
<feature type="compositionally biased region" description="Low complexity" evidence="5">
    <location>
        <begin position="23"/>
        <end position="35"/>
    </location>
</feature>
<evidence type="ECO:0000256" key="6">
    <source>
        <dbReference type="SAM" id="Phobius"/>
    </source>
</evidence>
<evidence type="ECO:0000259" key="7">
    <source>
        <dbReference type="PROSITE" id="PS50262"/>
    </source>
</evidence>
<keyword evidence="4 6" id="KW-0472">Membrane</keyword>
<name>A0AAD9DM90_9TELE</name>
<comment type="caution">
    <text evidence="8">The sequence shown here is derived from an EMBL/GenBank/DDBJ whole genome shotgun (WGS) entry which is preliminary data.</text>
</comment>
<dbReference type="GO" id="GO:0004930">
    <property type="term" value="F:G protein-coupled receptor activity"/>
    <property type="evidence" value="ECO:0007669"/>
    <property type="project" value="InterPro"/>
</dbReference>
<sequence>MIKAAPLDLSAAPLTTEAAPSDLPAAPLTTEAAPSDLPAAPLTAEATLLITEAAPPDLPTAPLTGLAVPADLPGLPLTDVAAPLVLPGLLFATAACQDLSTIAAALLDPQPDPAPSVEDAALPVPVSGTEVNALSVTVPGVDKLPCLSPCLAPGLSLWLLLIAHLKQAFRTETRYILFAHTLLVDLVFLLLTDFVVLMFYDNVLMPMVFCIPFCILMEMVTLCTPLTITAMCVERYVAICMPLRHSALSTSSRTHTAILIIWTVGSSSTSSGGGGVAKGSSSSVRGHSTTGFRDETWKAIDARLLPGKPIRHDVLGKPKLSEYVAKEQSAVFRALGSALNM</sequence>
<evidence type="ECO:0000256" key="5">
    <source>
        <dbReference type="SAM" id="MobiDB-lite"/>
    </source>
</evidence>
<protein>
    <recommendedName>
        <fullName evidence="7">G-protein coupled receptors family 1 profile domain-containing protein</fullName>
    </recommendedName>
</protein>
<dbReference type="InterPro" id="IPR000276">
    <property type="entry name" value="GPCR_Rhodpsn"/>
</dbReference>
<evidence type="ECO:0000256" key="3">
    <source>
        <dbReference type="ARBA" id="ARBA00022989"/>
    </source>
</evidence>
<feature type="region of interest" description="Disordered" evidence="5">
    <location>
        <begin position="13"/>
        <end position="35"/>
    </location>
</feature>
<evidence type="ECO:0000313" key="8">
    <source>
        <dbReference type="EMBL" id="KAK1786018.1"/>
    </source>
</evidence>
<dbReference type="Proteomes" id="UP001239994">
    <property type="component" value="Unassembled WGS sequence"/>
</dbReference>
<gene>
    <name evidence="8" type="ORF">P4O66_017562</name>
</gene>
<evidence type="ECO:0000313" key="9">
    <source>
        <dbReference type="Proteomes" id="UP001239994"/>
    </source>
</evidence>
<dbReference type="Gene3D" id="1.20.1070.10">
    <property type="entry name" value="Rhodopsin 7-helix transmembrane proteins"/>
    <property type="match status" value="1"/>
</dbReference>
<keyword evidence="2 6" id="KW-0812">Transmembrane</keyword>
<dbReference type="PANTHER" id="PTHR26451:SF886">
    <property type="entry name" value="GROWTH HORMONE SECRETAGOGUE RECEPTOR TYPE 1-LIKE-RELATED"/>
    <property type="match status" value="1"/>
</dbReference>
<feature type="domain" description="G-protein coupled receptors family 1 profile" evidence="7">
    <location>
        <begin position="154"/>
        <end position="265"/>
    </location>
</feature>
<evidence type="ECO:0000256" key="4">
    <source>
        <dbReference type="ARBA" id="ARBA00023136"/>
    </source>
</evidence>
<keyword evidence="3 6" id="KW-1133">Transmembrane helix</keyword>
<dbReference type="Pfam" id="PF00001">
    <property type="entry name" value="7tm_1"/>
    <property type="match status" value="1"/>
</dbReference>
<feature type="transmembrane region" description="Helical" evidence="6">
    <location>
        <begin position="175"/>
        <end position="200"/>
    </location>
</feature>
<dbReference type="InterPro" id="IPR017452">
    <property type="entry name" value="GPCR_Rhodpsn_7TM"/>
</dbReference>
<organism evidence="8 9">
    <name type="scientific">Electrophorus voltai</name>
    <dbReference type="NCBI Taxonomy" id="2609070"/>
    <lineage>
        <taxon>Eukaryota</taxon>
        <taxon>Metazoa</taxon>
        <taxon>Chordata</taxon>
        <taxon>Craniata</taxon>
        <taxon>Vertebrata</taxon>
        <taxon>Euteleostomi</taxon>
        <taxon>Actinopterygii</taxon>
        <taxon>Neopterygii</taxon>
        <taxon>Teleostei</taxon>
        <taxon>Ostariophysi</taxon>
        <taxon>Gymnotiformes</taxon>
        <taxon>Gymnotoidei</taxon>
        <taxon>Gymnotidae</taxon>
        <taxon>Electrophorus</taxon>
    </lineage>
</organism>
<dbReference type="InterPro" id="IPR052921">
    <property type="entry name" value="GPCR1_Superfamily_Member"/>
</dbReference>
<dbReference type="EMBL" id="JAROKS010000025">
    <property type="protein sequence ID" value="KAK1786018.1"/>
    <property type="molecule type" value="Genomic_DNA"/>
</dbReference>
<dbReference type="GO" id="GO:0016020">
    <property type="term" value="C:membrane"/>
    <property type="evidence" value="ECO:0007669"/>
    <property type="project" value="UniProtKB-SubCell"/>
</dbReference>
<evidence type="ECO:0000256" key="2">
    <source>
        <dbReference type="ARBA" id="ARBA00022692"/>
    </source>
</evidence>
<evidence type="ECO:0000256" key="1">
    <source>
        <dbReference type="ARBA" id="ARBA00004370"/>
    </source>
</evidence>
<dbReference type="GO" id="GO:0004984">
    <property type="term" value="F:olfactory receptor activity"/>
    <property type="evidence" value="ECO:0007669"/>
    <property type="project" value="TreeGrafter"/>
</dbReference>
<feature type="region of interest" description="Disordered" evidence="5">
    <location>
        <begin position="268"/>
        <end position="289"/>
    </location>
</feature>
<reference evidence="8" key="1">
    <citation type="submission" date="2023-03" db="EMBL/GenBank/DDBJ databases">
        <title>Electrophorus voltai genome.</title>
        <authorList>
            <person name="Bian C."/>
        </authorList>
    </citation>
    <scope>NUCLEOTIDE SEQUENCE</scope>
    <source>
        <strain evidence="8">CB-2022</strain>
        <tissue evidence="8">Muscle</tissue>
    </source>
</reference>
<comment type="subcellular location">
    <subcellularLocation>
        <location evidence="1">Membrane</location>
    </subcellularLocation>
</comment>
<keyword evidence="9" id="KW-1185">Reference proteome</keyword>